<comment type="caution">
    <text evidence="2">The sequence shown here is derived from an EMBL/GenBank/DDBJ whole genome shotgun (WGS) entry which is preliminary data.</text>
</comment>
<keyword evidence="3" id="KW-1185">Reference proteome</keyword>
<evidence type="ECO:0000313" key="2">
    <source>
        <dbReference type="EMBL" id="PHN00747.1"/>
    </source>
</evidence>
<protein>
    <recommendedName>
        <fullName evidence="1">DUF7691 domain-containing protein</fullName>
    </recommendedName>
</protein>
<dbReference type="Proteomes" id="UP000223913">
    <property type="component" value="Unassembled WGS sequence"/>
</dbReference>
<dbReference type="AlphaFoldDB" id="A0A2D0MX17"/>
<evidence type="ECO:0000313" key="3">
    <source>
        <dbReference type="Proteomes" id="UP000223913"/>
    </source>
</evidence>
<sequence length="194" mass="22092">MPYAVEINKLKSIFSSKNENLIKEIKSTRIYSCYALQDKERPISIETAIRQIINGSPYADSFQDPSAYGYALIVIVDYLGVNLNHAGGNLKLGRIFDGIINKLKTYNIILDWTNLIEPIYDFGLPSGAGHPIIGGWRKDKFGELLKSFDQIEITEEHLNWRSKSYDSDLKGVHILREGIKICTKNNLKWITFAH</sequence>
<name>A0A2D0MX17_FLAN2</name>
<accession>A0A2D0MX17</accession>
<feature type="domain" description="DUF7691" evidence="1">
    <location>
        <begin position="1"/>
        <end position="156"/>
    </location>
</feature>
<dbReference type="EMBL" id="PDUD01000076">
    <property type="protein sequence ID" value="PHN00747.1"/>
    <property type="molecule type" value="Genomic_DNA"/>
</dbReference>
<organism evidence="2 3">
    <name type="scientific">Flavilitoribacter nigricans (strain ATCC 23147 / DSM 23189 / NBRC 102662 / NCIMB 1420 / SS-2)</name>
    <name type="common">Lewinella nigricans</name>
    <dbReference type="NCBI Taxonomy" id="1122177"/>
    <lineage>
        <taxon>Bacteria</taxon>
        <taxon>Pseudomonadati</taxon>
        <taxon>Bacteroidota</taxon>
        <taxon>Saprospiria</taxon>
        <taxon>Saprospirales</taxon>
        <taxon>Lewinellaceae</taxon>
        <taxon>Flavilitoribacter</taxon>
    </lineage>
</organism>
<evidence type="ECO:0000259" key="1">
    <source>
        <dbReference type="Pfam" id="PF24740"/>
    </source>
</evidence>
<reference evidence="2 3" key="1">
    <citation type="submission" date="2017-10" db="EMBL/GenBank/DDBJ databases">
        <title>The draft genome sequence of Lewinella nigricans NBRC 102662.</title>
        <authorList>
            <person name="Wang K."/>
        </authorList>
    </citation>
    <scope>NUCLEOTIDE SEQUENCE [LARGE SCALE GENOMIC DNA]</scope>
    <source>
        <strain evidence="2 3">NBRC 102662</strain>
    </source>
</reference>
<gene>
    <name evidence="2" type="ORF">CRP01_40520</name>
</gene>
<dbReference type="InterPro" id="IPR056108">
    <property type="entry name" value="DUF7691"/>
</dbReference>
<proteinExistence type="predicted"/>
<dbReference type="Pfam" id="PF24740">
    <property type="entry name" value="DUF7691"/>
    <property type="match status" value="1"/>
</dbReference>